<protein>
    <submittedName>
        <fullName evidence="1">Uncharacterized protein</fullName>
    </submittedName>
</protein>
<comment type="caution">
    <text evidence="1">The sequence shown here is derived from an EMBL/GenBank/DDBJ whole genome shotgun (WGS) entry which is preliminary data.</text>
</comment>
<dbReference type="Proteomes" id="UP000324800">
    <property type="component" value="Unassembled WGS sequence"/>
</dbReference>
<dbReference type="EMBL" id="SNRW01008581">
    <property type="protein sequence ID" value="KAA6379299.1"/>
    <property type="molecule type" value="Genomic_DNA"/>
</dbReference>
<accession>A0A5J4V9R7</accession>
<evidence type="ECO:0000313" key="2">
    <source>
        <dbReference type="Proteomes" id="UP000324800"/>
    </source>
</evidence>
<name>A0A5J4V9R7_9EUKA</name>
<evidence type="ECO:0000313" key="1">
    <source>
        <dbReference type="EMBL" id="KAA6379299.1"/>
    </source>
</evidence>
<gene>
    <name evidence="1" type="ORF">EZS28_025176</name>
</gene>
<reference evidence="1 2" key="1">
    <citation type="submission" date="2019-03" db="EMBL/GenBank/DDBJ databases">
        <title>Single cell metagenomics reveals metabolic interactions within the superorganism composed of flagellate Streblomastix strix and complex community of Bacteroidetes bacteria on its surface.</title>
        <authorList>
            <person name="Treitli S.C."/>
            <person name="Kolisko M."/>
            <person name="Husnik F."/>
            <person name="Keeling P."/>
            <person name="Hampl V."/>
        </authorList>
    </citation>
    <scope>NUCLEOTIDE SEQUENCE [LARGE SCALE GENOMIC DNA]</scope>
    <source>
        <strain evidence="1">ST1C</strain>
    </source>
</reference>
<sequence>MILLIKTPNAINSLSMLTSYKLNTHFNQKYDSQSQEIRNRSRECLKWIQYKGDAKVQSNLVNIGNGRVMSIVISTAGGIGEEQDKEILDVLMHIQWVFKALPKGSNDYPSFQPLPLLARRTEEQIEEEGANEELEAQMKKNKYGSYIMIWANKAKAAILNHFIHWSNIGPN</sequence>
<dbReference type="AlphaFoldDB" id="A0A5J4V9R7"/>
<proteinExistence type="predicted"/>
<organism evidence="1 2">
    <name type="scientific">Streblomastix strix</name>
    <dbReference type="NCBI Taxonomy" id="222440"/>
    <lineage>
        <taxon>Eukaryota</taxon>
        <taxon>Metamonada</taxon>
        <taxon>Preaxostyla</taxon>
        <taxon>Oxymonadida</taxon>
        <taxon>Streblomastigidae</taxon>
        <taxon>Streblomastix</taxon>
    </lineage>
</organism>